<sequence length="248" mass="28510">MLMPLAVRIELELLLKLMPRAFRPTILVQFGLAKFNCTISTQLSVVNSILCHAKCSLEVTEKWIWMKGRWFKESLRIEIVAGLAFPIKQADTVQSVWGFVNYQAQYVPSPVPIYWWSFWNTSTFLSTAREWRKGIRSRVFQDETRVWLYDVVETGLERLGDRNAGACLLKCICEISQRPFMHNSIFGEILNAVLVELTHIHMLKRRCNVAAERKCGSINMVTPLPAPRMRPPVCVYCSQLSWNAKGNA</sequence>
<dbReference type="OrthoDB" id="8186940at2759"/>
<reference evidence="1" key="1">
    <citation type="journal article" date="2003" name="Genome Biol.">
        <title>An integrated gene annotation and transcriptional profiling approach towards the full gene content of the Drosophila genome.</title>
        <authorList>
            <person name="Hild M."/>
            <person name="Beckmann B."/>
            <person name="Haas S.A."/>
            <person name="Koch B."/>
            <person name="Solovyev V."/>
            <person name="Busold C."/>
            <person name="Fellenberg K."/>
            <person name="Boutros M."/>
            <person name="Vingron M."/>
            <person name="Sauer F."/>
            <person name="Hoheisel J.D."/>
            <person name="Paro R."/>
        </authorList>
    </citation>
    <scope>NUCLEOTIDE SEQUENCE</scope>
</reference>
<gene>
    <name evidence="1" type="ORF">HDC15381</name>
</gene>
<dbReference type="Pfam" id="PF07841">
    <property type="entry name" value="DM4_12"/>
    <property type="match status" value="1"/>
</dbReference>
<dbReference type="PANTHER" id="PTHR21398:SF11">
    <property type="entry name" value="HDC15381-RELATED"/>
    <property type="match status" value="1"/>
</dbReference>
<dbReference type="SMART" id="SM00718">
    <property type="entry name" value="DM4_12"/>
    <property type="match status" value="1"/>
</dbReference>
<accession>Q6IJB3</accession>
<dbReference type="InterPro" id="IPR006631">
    <property type="entry name" value="DM4_12"/>
</dbReference>
<organism evidence="1">
    <name type="scientific">Drosophila melanogaster</name>
    <name type="common">Fruit fly</name>
    <dbReference type="NCBI Taxonomy" id="7227"/>
    <lineage>
        <taxon>Eukaryota</taxon>
        <taxon>Metazoa</taxon>
        <taxon>Ecdysozoa</taxon>
        <taxon>Arthropoda</taxon>
        <taxon>Hexapoda</taxon>
        <taxon>Insecta</taxon>
        <taxon>Pterygota</taxon>
        <taxon>Neoptera</taxon>
        <taxon>Endopterygota</taxon>
        <taxon>Diptera</taxon>
        <taxon>Brachycera</taxon>
        <taxon>Muscomorpha</taxon>
        <taxon>Ephydroidea</taxon>
        <taxon>Drosophilidae</taxon>
        <taxon>Drosophila</taxon>
        <taxon>Sophophora</taxon>
    </lineage>
</organism>
<name>Q6IJB3_DROME</name>
<evidence type="ECO:0000313" key="1">
    <source>
        <dbReference type="EMBL" id="DAA04308.1"/>
    </source>
</evidence>
<proteinExistence type="predicted"/>
<dbReference type="AlphaFoldDB" id="Q6IJB3"/>
<dbReference type="VEuPathDB" id="VectorBase:FBgn0086610"/>
<dbReference type="EMBL" id="BK002803">
    <property type="protein sequence ID" value="DAA04308.1"/>
    <property type="molecule type" value="Genomic_DNA"/>
</dbReference>
<dbReference type="ExpressionAtlas" id="Q6IJB3">
    <property type="expression patterns" value="baseline and differential"/>
</dbReference>
<protein>
    <submittedName>
        <fullName evidence="1">HDC15381</fullName>
    </submittedName>
</protein>
<dbReference type="PANTHER" id="PTHR21398">
    <property type="entry name" value="AGAP007094-PA"/>
    <property type="match status" value="1"/>
</dbReference>